<comment type="caution">
    <text evidence="5">The sequence shown here is derived from an EMBL/GenBank/DDBJ whole genome shotgun (WGS) entry which is preliminary data.</text>
</comment>
<dbReference type="GO" id="GO:0009055">
    <property type="term" value="F:electron transfer activity"/>
    <property type="evidence" value="ECO:0007669"/>
    <property type="project" value="InterPro"/>
</dbReference>
<sequence>MKRFIRTCAFIVSLAFPAISVDAANGKGQVPHTRAFEMPGHEPIGKPSDGSLFDRTVEMTIKETASGYMIFEPDAIHIESGTVVRFVISNLGALDHEFFLGSFSEVAEHKQWMRDHPDMRHDDPNAVTVQSGQSAELIWEFTDILNLEFVCLLPGHREAGMWGVIMVHDHLAPKSEG</sequence>
<dbReference type="EMBL" id="JACIFU010000006">
    <property type="protein sequence ID" value="MBB4175810.1"/>
    <property type="molecule type" value="Genomic_DNA"/>
</dbReference>
<organism evidence="5 6">
    <name type="scientific">Sulfitobacter noctilucicola</name>
    <dbReference type="NCBI Taxonomy" id="1342301"/>
    <lineage>
        <taxon>Bacteria</taxon>
        <taxon>Pseudomonadati</taxon>
        <taxon>Pseudomonadota</taxon>
        <taxon>Alphaproteobacteria</taxon>
        <taxon>Rhodobacterales</taxon>
        <taxon>Roseobacteraceae</taxon>
        <taxon>Sulfitobacter</taxon>
    </lineage>
</organism>
<proteinExistence type="predicted"/>
<evidence type="ECO:0000256" key="2">
    <source>
        <dbReference type="ARBA" id="ARBA00023008"/>
    </source>
</evidence>
<keyword evidence="1" id="KW-0479">Metal-binding</keyword>
<accession>A0A7W6Q7F2</accession>
<name>A0A7W6Q7F2_9RHOB</name>
<dbReference type="InterPro" id="IPR050845">
    <property type="entry name" value="Cu-binding_ET"/>
</dbReference>
<dbReference type="Gene3D" id="2.60.40.420">
    <property type="entry name" value="Cupredoxins - blue copper proteins"/>
    <property type="match status" value="1"/>
</dbReference>
<keyword evidence="6" id="KW-1185">Reference proteome</keyword>
<dbReference type="InterPro" id="IPR000923">
    <property type="entry name" value="BlueCu_1"/>
</dbReference>
<dbReference type="SUPFAM" id="SSF49503">
    <property type="entry name" value="Cupredoxins"/>
    <property type="match status" value="1"/>
</dbReference>
<dbReference type="AlphaFoldDB" id="A0A7W6Q7F2"/>
<dbReference type="Proteomes" id="UP000565745">
    <property type="component" value="Unassembled WGS sequence"/>
</dbReference>
<dbReference type="PANTHER" id="PTHR38439">
    <property type="entry name" value="AURACYANIN-B"/>
    <property type="match status" value="1"/>
</dbReference>
<reference evidence="5 6" key="1">
    <citation type="submission" date="2020-08" db="EMBL/GenBank/DDBJ databases">
        <title>Genomic Encyclopedia of Type Strains, Phase IV (KMG-IV): sequencing the most valuable type-strain genomes for metagenomic binning, comparative biology and taxonomic classification.</title>
        <authorList>
            <person name="Goeker M."/>
        </authorList>
    </citation>
    <scope>NUCLEOTIDE SEQUENCE [LARGE SCALE GENOMIC DNA]</scope>
    <source>
        <strain evidence="5 6">DSM 101015</strain>
    </source>
</reference>
<evidence type="ECO:0000313" key="5">
    <source>
        <dbReference type="EMBL" id="MBB4175810.1"/>
    </source>
</evidence>
<dbReference type="PANTHER" id="PTHR38439:SF3">
    <property type="entry name" value="COPPER-RESISTANT CUPROPROTEIN COPI"/>
    <property type="match status" value="1"/>
</dbReference>
<evidence type="ECO:0000313" key="6">
    <source>
        <dbReference type="Proteomes" id="UP000565745"/>
    </source>
</evidence>
<protein>
    <submittedName>
        <fullName evidence="5">Putative cupredoxin-like copper-binding protein</fullName>
    </submittedName>
</protein>
<evidence type="ECO:0000259" key="4">
    <source>
        <dbReference type="Pfam" id="PF00127"/>
    </source>
</evidence>
<feature type="signal peptide" evidence="3">
    <location>
        <begin position="1"/>
        <end position="23"/>
    </location>
</feature>
<dbReference type="InterPro" id="IPR008972">
    <property type="entry name" value="Cupredoxin"/>
</dbReference>
<feature type="chain" id="PRO_5030887207" evidence="3">
    <location>
        <begin position="24"/>
        <end position="177"/>
    </location>
</feature>
<evidence type="ECO:0000256" key="1">
    <source>
        <dbReference type="ARBA" id="ARBA00022723"/>
    </source>
</evidence>
<feature type="domain" description="Blue (type 1) copper" evidence="4">
    <location>
        <begin position="64"/>
        <end position="167"/>
    </location>
</feature>
<dbReference type="RefSeq" id="WP_025054284.1">
    <property type="nucleotide sequence ID" value="NZ_JACIFU010000006.1"/>
</dbReference>
<gene>
    <name evidence="5" type="ORF">GGR93_003618</name>
</gene>
<dbReference type="GO" id="GO:0005507">
    <property type="term" value="F:copper ion binding"/>
    <property type="evidence" value="ECO:0007669"/>
    <property type="project" value="InterPro"/>
</dbReference>
<evidence type="ECO:0000256" key="3">
    <source>
        <dbReference type="SAM" id="SignalP"/>
    </source>
</evidence>
<keyword evidence="3" id="KW-0732">Signal</keyword>
<dbReference type="OrthoDB" id="9816061at2"/>
<keyword evidence="2" id="KW-0186">Copper</keyword>
<dbReference type="Pfam" id="PF00127">
    <property type="entry name" value="Copper-bind"/>
    <property type="match status" value="1"/>
</dbReference>